<organism evidence="1 2">
    <name type="scientific">Caballeronia sordidicola</name>
    <name type="common">Burkholderia sordidicola</name>
    <dbReference type="NCBI Taxonomy" id="196367"/>
    <lineage>
        <taxon>Bacteria</taxon>
        <taxon>Pseudomonadati</taxon>
        <taxon>Pseudomonadota</taxon>
        <taxon>Betaproteobacteria</taxon>
        <taxon>Burkholderiales</taxon>
        <taxon>Burkholderiaceae</taxon>
        <taxon>Caballeronia</taxon>
    </lineage>
</organism>
<gene>
    <name evidence="1" type="ORF">PAMC26510_24685</name>
</gene>
<reference evidence="1 2" key="1">
    <citation type="submission" date="2017-03" db="EMBL/GenBank/DDBJ databases">
        <title>Genome analysis of strain PAMC 26510.</title>
        <authorList>
            <person name="Oh H.-M."/>
            <person name="Yang J.-A."/>
        </authorList>
    </citation>
    <scope>NUCLEOTIDE SEQUENCE [LARGE SCALE GENOMIC DNA]</scope>
    <source>
        <strain evidence="1 2">PAMC 26510</strain>
    </source>
</reference>
<accession>A0A242MI47</accession>
<sequence length="51" mass="5451">MKEVDSESATLGFLSETHHLHDPVLHQSRSVPVGSSKGTKVCVVVSATKPH</sequence>
<evidence type="ECO:0000313" key="2">
    <source>
        <dbReference type="Proteomes" id="UP000194546"/>
    </source>
</evidence>
<name>A0A242MI47_CABSO</name>
<dbReference type="AlphaFoldDB" id="A0A242MI47"/>
<evidence type="ECO:0000313" key="1">
    <source>
        <dbReference type="EMBL" id="OTP70826.1"/>
    </source>
</evidence>
<dbReference type="Proteomes" id="UP000194546">
    <property type="component" value="Unassembled WGS sequence"/>
</dbReference>
<proteinExistence type="predicted"/>
<protein>
    <submittedName>
        <fullName evidence="1">Uncharacterized protein</fullName>
    </submittedName>
</protein>
<comment type="caution">
    <text evidence="1">The sequence shown here is derived from an EMBL/GenBank/DDBJ whole genome shotgun (WGS) entry which is preliminary data.</text>
</comment>
<dbReference type="EMBL" id="NBTY01000135">
    <property type="protein sequence ID" value="OTP70826.1"/>
    <property type="molecule type" value="Genomic_DNA"/>
</dbReference>